<dbReference type="EMBL" id="CP002100">
    <property type="protein sequence ID" value="ADN49860.1"/>
    <property type="molecule type" value="Genomic_DNA"/>
</dbReference>
<keyword evidence="3" id="KW-1185">Reference proteome</keyword>
<dbReference type="PANTHER" id="PTHR12526">
    <property type="entry name" value="GLYCOSYLTRANSFERASE"/>
    <property type="match status" value="1"/>
</dbReference>
<sequence>MQWVYDKIRDIRNIEIYPHLPINEYSRLLSESHILLFPSRYESFGLVILDAMASGVIPVAFNVRGVVRDVLLNDKVLSDYIIDYPNIKLFIKKILELYNLWNRSNDKFKELILEACKLANEYSWNNVGILWAKVLGKLLKETH</sequence>
<protein>
    <submittedName>
        <fullName evidence="2">Glycosyl transferase group 1</fullName>
    </submittedName>
</protein>
<dbReference type="Pfam" id="PF00534">
    <property type="entry name" value="Glycos_transf_1"/>
    <property type="match status" value="1"/>
</dbReference>
<dbReference type="InterPro" id="IPR001296">
    <property type="entry name" value="Glyco_trans_1"/>
</dbReference>
<dbReference type="GO" id="GO:0016757">
    <property type="term" value="F:glycosyltransferase activity"/>
    <property type="evidence" value="ECO:0007669"/>
    <property type="project" value="InterPro"/>
</dbReference>
<name>E1QUD4_VULDI</name>
<dbReference type="Gene3D" id="3.40.50.2000">
    <property type="entry name" value="Glycogen Phosphorylase B"/>
    <property type="match status" value="1"/>
</dbReference>
<dbReference type="KEGG" id="vdi:Vdis_0460"/>
<organism evidence="2 3">
    <name type="scientific">Vulcanisaeta distributa (strain DSM 14429 / JCM 11212 / NBRC 100878 / IC-017)</name>
    <dbReference type="NCBI Taxonomy" id="572478"/>
    <lineage>
        <taxon>Archaea</taxon>
        <taxon>Thermoproteota</taxon>
        <taxon>Thermoprotei</taxon>
        <taxon>Thermoproteales</taxon>
        <taxon>Thermoproteaceae</taxon>
        <taxon>Vulcanisaeta</taxon>
    </lineage>
</organism>
<evidence type="ECO:0000313" key="3">
    <source>
        <dbReference type="Proteomes" id="UP000006681"/>
    </source>
</evidence>
<dbReference type="HOGENOM" id="CLU_1801805_0_0_2"/>
<proteinExistence type="predicted"/>
<keyword evidence="2" id="KW-0808">Transferase</keyword>
<reference evidence="3" key="2">
    <citation type="journal article" date="2010" name="Stand. Genomic Sci.">
        <title>Complete genome sequence of Vulcanisaeta distributa type strain (IC-017T).</title>
        <authorList>
            <person name="Mavromatis K."/>
            <person name="Sikorski J."/>
            <person name="Pabst E."/>
            <person name="Teshima H."/>
            <person name="Lapidus A."/>
            <person name="Lucas S."/>
            <person name="Nolan M."/>
            <person name="Glavina Del Rio T."/>
            <person name="Cheng J."/>
            <person name="Bruce D."/>
            <person name="Goodwin L."/>
            <person name="Pitluck S."/>
            <person name="Liolios K."/>
            <person name="Ivanova N."/>
            <person name="Mikhailova N."/>
            <person name="Pati A."/>
            <person name="Chen A."/>
            <person name="Palaniappan K."/>
            <person name="Land M."/>
            <person name="Hauser L."/>
            <person name="Chang Y."/>
            <person name="Jeffries C."/>
            <person name="Rohde M."/>
            <person name="Spring S."/>
            <person name="Goker M."/>
            <person name="Wirth R."/>
            <person name="Woyke T."/>
            <person name="Bristow J."/>
            <person name="Eisen J."/>
            <person name="Markowitz V."/>
            <person name="Hugenholtz P."/>
            <person name="Klenk H."/>
            <person name="Kyrpides N."/>
        </authorList>
    </citation>
    <scope>NUCLEOTIDE SEQUENCE [LARGE SCALE GENOMIC DNA]</scope>
    <source>
        <strain evidence="3">DSM 14429 / JCM 11212 / NBRC 100878 / IC-017</strain>
    </source>
</reference>
<dbReference type="STRING" id="572478.Vdis_0460"/>
<reference evidence="2 3" key="1">
    <citation type="journal article" date="2010" name="Stand. Genomic Sci.">
        <title>Complete genome sequence of Vulcanisaeta distributa type strain (IC-017).</title>
        <authorList>
            <person name="Mavromatis K."/>
            <person name="Sikorski J."/>
            <person name="Pabst E."/>
            <person name="Teshima H."/>
            <person name="Lapidus A."/>
            <person name="Lucas S."/>
            <person name="Nolan M."/>
            <person name="Glavina Del Rio T."/>
            <person name="Cheng J.F."/>
            <person name="Bruce D."/>
            <person name="Goodwin L."/>
            <person name="Pitluck S."/>
            <person name="Liolios K."/>
            <person name="Ivanova N."/>
            <person name="Mikhailova N."/>
            <person name="Pati A."/>
            <person name="Chen A."/>
            <person name="Palaniappan K."/>
            <person name="Land M."/>
            <person name="Hauser L."/>
            <person name="Chang Y.J."/>
            <person name="Jeffries C.D."/>
            <person name="Rohde M."/>
            <person name="Spring S."/>
            <person name="Goker M."/>
            <person name="Wirth R."/>
            <person name="Woyke T."/>
            <person name="Bristow J."/>
            <person name="Eisen J.A."/>
            <person name="Markowitz V."/>
            <person name="Hugenholtz P."/>
            <person name="Klenk H.P."/>
            <person name="Kyrpides N.C."/>
        </authorList>
    </citation>
    <scope>NUCLEOTIDE SEQUENCE [LARGE SCALE GENOMIC DNA]</scope>
    <source>
        <strain evidence="3">DSM 14429 / JCM 11212 / NBRC 100878 / IC-017</strain>
    </source>
</reference>
<feature type="domain" description="Glycosyl transferase family 1" evidence="1">
    <location>
        <begin position="13"/>
        <end position="105"/>
    </location>
</feature>
<dbReference type="AlphaFoldDB" id="E1QUD4"/>
<gene>
    <name evidence="2" type="ordered locus">Vdis_0460</name>
</gene>
<accession>E1QUD4</accession>
<evidence type="ECO:0000313" key="2">
    <source>
        <dbReference type="EMBL" id="ADN49860.1"/>
    </source>
</evidence>
<dbReference type="SUPFAM" id="SSF53756">
    <property type="entry name" value="UDP-Glycosyltransferase/glycogen phosphorylase"/>
    <property type="match status" value="1"/>
</dbReference>
<evidence type="ECO:0000259" key="1">
    <source>
        <dbReference type="Pfam" id="PF00534"/>
    </source>
</evidence>
<dbReference type="CAZy" id="GT4">
    <property type="family name" value="Glycosyltransferase Family 4"/>
</dbReference>
<dbReference type="eggNOG" id="arCOG01403">
    <property type="taxonomic scope" value="Archaea"/>
</dbReference>
<dbReference type="Proteomes" id="UP000006681">
    <property type="component" value="Chromosome"/>
</dbReference>